<dbReference type="RefSeq" id="WP_150127960.1">
    <property type="nucleotide sequence ID" value="NZ_LOCQ01000062.1"/>
</dbReference>
<evidence type="ECO:0000313" key="2">
    <source>
        <dbReference type="EMBL" id="OBV36600.1"/>
    </source>
</evidence>
<evidence type="ECO:0000313" key="3">
    <source>
        <dbReference type="Proteomes" id="UP000092713"/>
    </source>
</evidence>
<dbReference type="EMBL" id="LOCQ01000062">
    <property type="protein sequence ID" value="OBV36600.1"/>
    <property type="molecule type" value="Genomic_DNA"/>
</dbReference>
<comment type="caution">
    <text evidence="2">The sequence shown here is derived from an EMBL/GenBank/DDBJ whole genome shotgun (WGS) entry which is preliminary data.</text>
</comment>
<dbReference type="STRING" id="1747903.ASR47_100172"/>
<dbReference type="Proteomes" id="UP000092713">
    <property type="component" value="Unassembled WGS sequence"/>
</dbReference>
<accession>A0A1A7BVR7</accession>
<name>A0A1A7BVR7_9BURK</name>
<gene>
    <name evidence="2" type="ORF">ASR47_100172</name>
</gene>
<keyword evidence="3" id="KW-1185">Reference proteome</keyword>
<dbReference type="InterPro" id="IPR025737">
    <property type="entry name" value="FApF"/>
</dbReference>
<feature type="chain" id="PRO_5008355380" evidence="1">
    <location>
        <begin position="25"/>
        <end position="259"/>
    </location>
</feature>
<evidence type="ECO:0000256" key="1">
    <source>
        <dbReference type="SAM" id="SignalP"/>
    </source>
</evidence>
<dbReference type="OrthoDB" id="112742at2"/>
<keyword evidence="1" id="KW-0732">Signal</keyword>
<sequence>MHTPKPLPGVLLLCLCITASTAHAQLAPDDAVTPYRPSVSSPAQLPVPGQLELELGGLHTRLDDDRRASLPYTVKLAFNEAWGVVIGGDAFVSERNGGGQRNRGLGDTTIELKHAFLVSPATAFGVELGAKAPTARKVIGSGKADYSVNGIYSQDIASVHMDSNLNVTRMGAVDAGEGRVQTGASVSLSMPLDDHWGATGELSGTRRSGADSTAQLLFASTYSPSKRLAIDFGFARGLNRASPRWSFFSGFVMPLARLW</sequence>
<protein>
    <submittedName>
        <fullName evidence="2">Putative MetA-pathway of phenol degradation</fullName>
    </submittedName>
</protein>
<dbReference type="AlphaFoldDB" id="A0A1A7BVR7"/>
<organism evidence="2 3">
    <name type="scientific">Janthinobacterium psychrotolerans</name>
    <dbReference type="NCBI Taxonomy" id="1747903"/>
    <lineage>
        <taxon>Bacteria</taxon>
        <taxon>Pseudomonadati</taxon>
        <taxon>Pseudomonadota</taxon>
        <taxon>Betaproteobacteria</taxon>
        <taxon>Burkholderiales</taxon>
        <taxon>Oxalobacteraceae</taxon>
        <taxon>Janthinobacterium</taxon>
    </lineage>
</organism>
<feature type="signal peptide" evidence="1">
    <location>
        <begin position="1"/>
        <end position="24"/>
    </location>
</feature>
<proteinExistence type="predicted"/>
<dbReference type="PATRIC" id="fig|1747903.4.peg.77"/>
<dbReference type="Pfam" id="PF13557">
    <property type="entry name" value="Phenol_MetA_deg"/>
    <property type="match status" value="1"/>
</dbReference>
<reference evidence="2 3" key="1">
    <citation type="submission" date="2016-04" db="EMBL/GenBank/DDBJ databases">
        <title>Draft genome sequence of Janthinobacterium psychrotolerans sp. nov., isolated from freshwater sediments in Denmark.</title>
        <authorList>
            <person name="Gong X."/>
            <person name="Skrivergaard S."/>
            <person name="Korsgaard B.S."/>
            <person name="Schreiber L."/>
            <person name="Marshall I.P."/>
            <person name="Finster K."/>
            <person name="Schramm A."/>
        </authorList>
    </citation>
    <scope>NUCLEOTIDE SEQUENCE [LARGE SCALE GENOMIC DNA]</scope>
    <source>
        <strain evidence="2 3">S3-2</strain>
    </source>
</reference>